<evidence type="ECO:0000313" key="2">
    <source>
        <dbReference type="EMBL" id="SIO56915.1"/>
    </source>
</evidence>
<evidence type="ECO:0000313" key="3">
    <source>
        <dbReference type="Proteomes" id="UP000184693"/>
    </source>
</evidence>
<dbReference type="PANTHER" id="PTHR45947:SF3">
    <property type="entry name" value="SULFOQUINOVOSYL TRANSFERASE SQD2"/>
    <property type="match status" value="1"/>
</dbReference>
<dbReference type="Pfam" id="PF13692">
    <property type="entry name" value="Glyco_trans_1_4"/>
    <property type="match status" value="1"/>
</dbReference>
<dbReference type="Proteomes" id="UP000184693">
    <property type="component" value="Unassembled WGS sequence"/>
</dbReference>
<dbReference type="InterPro" id="IPR050194">
    <property type="entry name" value="Glycosyltransferase_grp1"/>
</dbReference>
<feature type="domain" description="Glycosyltransferase subfamily 4-like N-terminal" evidence="1">
    <location>
        <begin position="27"/>
        <end position="181"/>
    </location>
</feature>
<organism evidence="2 3">
    <name type="scientific">Paraburkholderia phenazinium</name>
    <dbReference type="NCBI Taxonomy" id="60549"/>
    <lineage>
        <taxon>Bacteria</taxon>
        <taxon>Pseudomonadati</taxon>
        <taxon>Pseudomonadota</taxon>
        <taxon>Betaproteobacteria</taxon>
        <taxon>Burkholderiales</taxon>
        <taxon>Burkholderiaceae</taxon>
        <taxon>Paraburkholderia</taxon>
    </lineage>
</organism>
<dbReference type="EMBL" id="FSRM01000002">
    <property type="protein sequence ID" value="SIO56915.1"/>
    <property type="molecule type" value="Genomic_DNA"/>
</dbReference>
<proteinExistence type="predicted"/>
<dbReference type="SUPFAM" id="SSF53756">
    <property type="entry name" value="UDP-Glycosyltransferase/glycogen phosphorylase"/>
    <property type="match status" value="1"/>
</dbReference>
<dbReference type="Pfam" id="PF13439">
    <property type="entry name" value="Glyco_transf_4"/>
    <property type="match status" value="1"/>
</dbReference>
<protein>
    <submittedName>
        <fullName evidence="2">Glycosyltransferase involved in cell wall bisynthesis</fullName>
    </submittedName>
</protein>
<evidence type="ECO:0000259" key="1">
    <source>
        <dbReference type="Pfam" id="PF13439"/>
    </source>
</evidence>
<dbReference type="InterPro" id="IPR028098">
    <property type="entry name" value="Glyco_trans_4-like_N"/>
</dbReference>
<keyword evidence="2" id="KW-0808">Transferase</keyword>
<name>A0A1N6KK10_9BURK</name>
<dbReference type="AlphaFoldDB" id="A0A1N6KK10"/>
<gene>
    <name evidence="2" type="ORF">SAMN05444168_7423</name>
</gene>
<dbReference type="PANTHER" id="PTHR45947">
    <property type="entry name" value="SULFOQUINOVOSYL TRANSFERASE SQD2"/>
    <property type="match status" value="1"/>
</dbReference>
<reference evidence="2 3" key="1">
    <citation type="submission" date="2016-11" db="EMBL/GenBank/DDBJ databases">
        <authorList>
            <person name="Jaros S."/>
            <person name="Januszkiewicz K."/>
            <person name="Wedrychowicz H."/>
        </authorList>
    </citation>
    <scope>NUCLEOTIDE SEQUENCE [LARGE SCALE GENOMIC DNA]</scope>
    <source>
        <strain evidence="2 3">GAS86</strain>
    </source>
</reference>
<sequence length="388" mass="43205">MLSQPTQGKALKIVQLLESSATGTLSMVCMIANRLAQEGHHVHVIYSVRKDTPADLRALFHKDVVLRHIQMKNARVLSVLADVRAALKEVEPDIVHLHSSFAGFLGRIAAMFSFRKTAFFYSPHCISFMRRDVSMLRRLSFAGLELIACVRRCLYIACSESERLAIRAYLRRPVVVIENAVASVPAASPDKTRYDTMARGCIVTVGGIRAQKNPRLFAEIARRFKGRGMRFLWIGDGDQALKDELLAAGVDVSGWLGRAEVMDCLQRASLYLSTASWEGMPVSVIEAMLLRRPAVVFACAGNVDVVRHLDTGAIFRTADEAVELLARLAEDEMLREAIAARAHAEAQARFCEDRFFKELIPVYIAGREGRLRRGGPTRLRAWLESALP</sequence>
<dbReference type="GO" id="GO:0016757">
    <property type="term" value="F:glycosyltransferase activity"/>
    <property type="evidence" value="ECO:0007669"/>
    <property type="project" value="TreeGrafter"/>
</dbReference>
<accession>A0A1N6KK10</accession>
<dbReference type="Gene3D" id="3.40.50.2000">
    <property type="entry name" value="Glycogen Phosphorylase B"/>
    <property type="match status" value="2"/>
</dbReference>